<dbReference type="Gene3D" id="1.10.10.10">
    <property type="entry name" value="Winged helix-like DNA-binding domain superfamily/Winged helix DNA-binding domain"/>
    <property type="match status" value="1"/>
</dbReference>
<dbReference type="InterPro" id="IPR043519">
    <property type="entry name" value="NT_sf"/>
</dbReference>
<accession>A0A089ZG53</accession>
<dbReference type="AlphaFoldDB" id="A0A089ZG53"/>
<comment type="catalytic activity">
    <reaction evidence="2">
        <text>O-(5'-adenylyl)-L-tyrosyl-[protein] + ATP = O-[5'-(adenylyl-(5'-&gt;3')-adenylyl)]-L-tyrosyl-[protein] + diphosphate</text>
        <dbReference type="Rhea" id="RHEA:66528"/>
        <dbReference type="Rhea" id="RHEA-COMP:13846"/>
        <dbReference type="Rhea" id="RHEA-COMP:17046"/>
        <dbReference type="ChEBI" id="CHEBI:30616"/>
        <dbReference type="ChEBI" id="CHEBI:33019"/>
        <dbReference type="ChEBI" id="CHEBI:83624"/>
        <dbReference type="ChEBI" id="CHEBI:167160"/>
    </reaction>
</comment>
<dbReference type="Pfam" id="PF01909">
    <property type="entry name" value="NTP_transf_2"/>
    <property type="match status" value="1"/>
</dbReference>
<feature type="domain" description="HTH arsR-type" evidence="4">
    <location>
        <begin position="1"/>
        <end position="89"/>
    </location>
</feature>
<reference evidence="5 6" key="1">
    <citation type="submission" date="2013-12" db="EMBL/GenBank/DDBJ databases">
        <title>The complete genome sequence of Methanobacterium sp. BRM9.</title>
        <authorList>
            <consortium name="Pastoral Greenhouse Gas Research Consortium"/>
            <person name="Kelly W.J."/>
            <person name="Leahy S.C."/>
            <person name="Perry R."/>
            <person name="Li D."/>
            <person name="Altermann E."/>
            <person name="Lambie S.C."/>
            <person name="Attwood G.T."/>
        </authorList>
    </citation>
    <scope>NUCLEOTIDE SEQUENCE [LARGE SCALE GENOMIC DNA]</scope>
    <source>
        <strain evidence="5 6">BRM9</strain>
    </source>
</reference>
<name>A0A089ZG53_METFO</name>
<comment type="catalytic activity">
    <reaction evidence="3">
        <text>L-tyrosyl-[protein] + ATP = O-(5'-adenylyl)-L-tyrosyl-[protein] + diphosphate</text>
        <dbReference type="Rhea" id="RHEA:54288"/>
        <dbReference type="Rhea" id="RHEA-COMP:10136"/>
        <dbReference type="Rhea" id="RHEA-COMP:13846"/>
        <dbReference type="ChEBI" id="CHEBI:30616"/>
        <dbReference type="ChEBI" id="CHEBI:33019"/>
        <dbReference type="ChEBI" id="CHEBI:46858"/>
        <dbReference type="ChEBI" id="CHEBI:83624"/>
        <dbReference type="EC" id="2.7.7.108"/>
    </reaction>
</comment>
<dbReference type="SUPFAM" id="SSF81301">
    <property type="entry name" value="Nucleotidyltransferase"/>
    <property type="match status" value="1"/>
</dbReference>
<protein>
    <recommendedName>
        <fullName evidence="1">protein adenylyltransferase</fullName>
        <ecNumber evidence="1">2.7.7.108</ecNumber>
    </recommendedName>
</protein>
<keyword evidence="5" id="KW-0808">Transferase</keyword>
<organism evidence="5 6">
    <name type="scientific">Methanobacterium formicicum</name>
    <dbReference type="NCBI Taxonomy" id="2162"/>
    <lineage>
        <taxon>Archaea</taxon>
        <taxon>Methanobacteriati</taxon>
        <taxon>Methanobacteriota</taxon>
        <taxon>Methanomada group</taxon>
        <taxon>Methanobacteria</taxon>
        <taxon>Methanobacteriales</taxon>
        <taxon>Methanobacteriaceae</taxon>
        <taxon>Methanobacterium</taxon>
    </lineage>
</organism>
<evidence type="ECO:0000313" key="6">
    <source>
        <dbReference type="Proteomes" id="UP000029661"/>
    </source>
</evidence>
<dbReference type="CDD" id="cd00090">
    <property type="entry name" value="HTH_ARSR"/>
    <property type="match status" value="1"/>
</dbReference>
<dbReference type="InterPro" id="IPR036388">
    <property type="entry name" value="WH-like_DNA-bd_sf"/>
</dbReference>
<dbReference type="InterPro" id="IPR036390">
    <property type="entry name" value="WH_DNA-bd_sf"/>
</dbReference>
<dbReference type="RefSeq" id="WP_048085115.1">
    <property type="nucleotide sequence ID" value="NZ_CP006933.1"/>
</dbReference>
<evidence type="ECO:0000259" key="4">
    <source>
        <dbReference type="PROSITE" id="PS50987"/>
    </source>
</evidence>
<evidence type="ECO:0000256" key="3">
    <source>
        <dbReference type="ARBA" id="ARBA00048696"/>
    </source>
</evidence>
<proteinExistence type="predicted"/>
<dbReference type="Gene3D" id="3.30.460.10">
    <property type="entry name" value="Beta Polymerase, domain 2"/>
    <property type="match status" value="1"/>
</dbReference>
<evidence type="ECO:0000256" key="2">
    <source>
        <dbReference type="ARBA" id="ARBA00047518"/>
    </source>
</evidence>
<dbReference type="GO" id="GO:0003700">
    <property type="term" value="F:DNA-binding transcription factor activity"/>
    <property type="evidence" value="ECO:0007669"/>
    <property type="project" value="InterPro"/>
</dbReference>
<evidence type="ECO:0000256" key="1">
    <source>
        <dbReference type="ARBA" id="ARBA00034531"/>
    </source>
</evidence>
<dbReference type="SUPFAM" id="SSF46785">
    <property type="entry name" value="Winged helix' DNA-binding domain"/>
    <property type="match status" value="1"/>
</dbReference>
<dbReference type="OrthoDB" id="9287at2157"/>
<dbReference type="EC" id="2.7.7.108" evidence="1"/>
<dbReference type="Proteomes" id="UP000029661">
    <property type="component" value="Chromosome"/>
</dbReference>
<dbReference type="STRING" id="2162.BRM9_1159"/>
<dbReference type="SMART" id="SM00418">
    <property type="entry name" value="HTH_ARSR"/>
    <property type="match status" value="1"/>
</dbReference>
<dbReference type="InterPro" id="IPR001845">
    <property type="entry name" value="HTH_ArsR_DNA-bd_dom"/>
</dbReference>
<gene>
    <name evidence="5" type="ORF">BRM9_1159</name>
</gene>
<dbReference type="CDD" id="cd05403">
    <property type="entry name" value="NT_KNTase_like"/>
    <property type="match status" value="1"/>
</dbReference>
<sequence>MLSKLFTSKTRSKIITLFMLNPGEELYVREITKKINENINSVRRELSNLEDIGLLTSRKAGNLKYFRVDNEFYLYNELYNMVMKTEGVAQLLKENVKKWGQIKLAFIYGSYATKNAGPGSDIDVFMVGDIDEDTLITEFNTLEIKLSREINYIILSNEEYNEKIDSNDPFIKEILHEPKIIILGEINAG</sequence>
<dbReference type="KEGG" id="mfc:BRM9_1159"/>
<dbReference type="EMBL" id="CP006933">
    <property type="protein sequence ID" value="AIS31975.1"/>
    <property type="molecule type" value="Genomic_DNA"/>
</dbReference>
<dbReference type="GeneID" id="24792317"/>
<dbReference type="GO" id="GO:0070733">
    <property type="term" value="F:AMPylase activity"/>
    <property type="evidence" value="ECO:0007669"/>
    <property type="project" value="UniProtKB-EC"/>
</dbReference>
<dbReference type="InterPro" id="IPR002934">
    <property type="entry name" value="Polymerase_NTP_transf_dom"/>
</dbReference>
<dbReference type="PROSITE" id="PS50987">
    <property type="entry name" value="HTH_ARSR_2"/>
    <property type="match status" value="1"/>
</dbReference>
<evidence type="ECO:0000313" key="5">
    <source>
        <dbReference type="EMBL" id="AIS31975.1"/>
    </source>
</evidence>
<dbReference type="InterPro" id="IPR011991">
    <property type="entry name" value="ArsR-like_HTH"/>
</dbReference>